<reference evidence="2 3" key="1">
    <citation type="submission" date="2019-10" db="EMBL/GenBank/DDBJ databases">
        <authorList>
            <person name="Palmer J.M."/>
        </authorList>
    </citation>
    <scope>NUCLEOTIDE SEQUENCE [LARGE SCALE GENOMIC DNA]</scope>
    <source>
        <strain evidence="2 3">TWF730</strain>
    </source>
</reference>
<evidence type="ECO:0000259" key="1">
    <source>
        <dbReference type="PROSITE" id="PS50181"/>
    </source>
</evidence>
<dbReference type="AlphaFoldDB" id="A0AAV9UR21"/>
<name>A0AAV9UR21_9PEZI</name>
<dbReference type="Gene3D" id="1.20.1280.50">
    <property type="match status" value="1"/>
</dbReference>
<proteinExistence type="predicted"/>
<dbReference type="Proteomes" id="UP001373714">
    <property type="component" value="Unassembled WGS sequence"/>
</dbReference>
<comment type="caution">
    <text evidence="2">The sequence shown here is derived from an EMBL/GenBank/DDBJ whole genome shotgun (WGS) entry which is preliminary data.</text>
</comment>
<accession>A0AAV9UR21</accession>
<sequence length="403" mass="46789">MDHLIQDLKTTVRLESNPWEAEAIREPRLLDFSATPINTIPTEILVSIFEYLQRKDLINVVRICRRWADAGSPALYRSFRVRHLGKSSPAEVESSKPTEYPYALHTSELDMDIHERGYTPTADYISEITRNIEIFANVRIFNYQELKTPENPPWCSIWKVLDQVVLSMPQLQVLSICYLVHRNEICDLVDFTRPRPCLKSLKSIKLVLKLHQANAKTIDTFFERLSAIFDRAEYLVSRVDLIQSKYDAYLSRDIKVAHKWQLRNMTIFRIIGFERVVPPFLISADFSKLRVLSCEYLYMLWLSKVLRNRTLYNQLRQSLAGLEIIILAARFNDHTDGKTLAENWLWTMSIVTPNIKEVWIKACAFGIFGVSKNGNEMATISDPYLVSRLEIGRMVQETPLVDI</sequence>
<dbReference type="InterPro" id="IPR001810">
    <property type="entry name" value="F-box_dom"/>
</dbReference>
<dbReference type="InterPro" id="IPR036047">
    <property type="entry name" value="F-box-like_dom_sf"/>
</dbReference>
<dbReference type="PROSITE" id="PS50181">
    <property type="entry name" value="FBOX"/>
    <property type="match status" value="1"/>
</dbReference>
<organism evidence="2 3">
    <name type="scientific">Orbilia blumenaviensis</name>
    <dbReference type="NCBI Taxonomy" id="1796055"/>
    <lineage>
        <taxon>Eukaryota</taxon>
        <taxon>Fungi</taxon>
        <taxon>Dikarya</taxon>
        <taxon>Ascomycota</taxon>
        <taxon>Pezizomycotina</taxon>
        <taxon>Orbiliomycetes</taxon>
        <taxon>Orbiliales</taxon>
        <taxon>Orbiliaceae</taxon>
        <taxon>Orbilia</taxon>
    </lineage>
</organism>
<dbReference type="SUPFAM" id="SSF81383">
    <property type="entry name" value="F-box domain"/>
    <property type="match status" value="1"/>
</dbReference>
<evidence type="ECO:0000313" key="2">
    <source>
        <dbReference type="EMBL" id="KAK6345862.1"/>
    </source>
</evidence>
<evidence type="ECO:0000313" key="3">
    <source>
        <dbReference type="Proteomes" id="UP001373714"/>
    </source>
</evidence>
<keyword evidence="3" id="KW-1185">Reference proteome</keyword>
<feature type="domain" description="F-box" evidence="1">
    <location>
        <begin position="34"/>
        <end position="79"/>
    </location>
</feature>
<protein>
    <recommendedName>
        <fullName evidence="1">F-box domain-containing protein</fullName>
    </recommendedName>
</protein>
<dbReference type="EMBL" id="JAVHNS010000008">
    <property type="protein sequence ID" value="KAK6345862.1"/>
    <property type="molecule type" value="Genomic_DNA"/>
</dbReference>
<gene>
    <name evidence="2" type="ORF">TWF730_010205</name>
</gene>
<dbReference type="Pfam" id="PF12937">
    <property type="entry name" value="F-box-like"/>
    <property type="match status" value="1"/>
</dbReference>